<dbReference type="PANTHER" id="PTHR38696:SF1">
    <property type="entry name" value="MEDIATOR OF RNA POLYMERASE II TRANSCRIPTION SUBUNIT 13"/>
    <property type="match status" value="1"/>
</dbReference>
<organism evidence="2 3">
    <name type="scientific">Fusarium torreyae</name>
    <dbReference type="NCBI Taxonomy" id="1237075"/>
    <lineage>
        <taxon>Eukaryota</taxon>
        <taxon>Fungi</taxon>
        <taxon>Dikarya</taxon>
        <taxon>Ascomycota</taxon>
        <taxon>Pezizomycotina</taxon>
        <taxon>Sordariomycetes</taxon>
        <taxon>Hypocreomycetidae</taxon>
        <taxon>Hypocreales</taxon>
        <taxon>Nectriaceae</taxon>
        <taxon>Fusarium</taxon>
    </lineage>
</organism>
<reference evidence="2" key="1">
    <citation type="submission" date="2022-09" db="EMBL/GenBank/DDBJ databases">
        <title>Fusarium specimens isolated from Avocado Roots.</title>
        <authorList>
            <person name="Stajich J."/>
            <person name="Roper C."/>
            <person name="Heimlech-Rivalta G."/>
        </authorList>
    </citation>
    <scope>NUCLEOTIDE SEQUENCE</scope>
    <source>
        <strain evidence="2">CF00136</strain>
    </source>
</reference>
<protein>
    <submittedName>
        <fullName evidence="2">Uncharacterized protein</fullName>
    </submittedName>
</protein>
<dbReference type="PANTHER" id="PTHR38696">
    <property type="entry name" value="MEDIATOR OF RNA POLYMERASE II TRANSCRIPTION SUBUNIT 13"/>
    <property type="match status" value="1"/>
</dbReference>
<gene>
    <name evidence="2" type="ORF">NW762_009238</name>
</gene>
<proteinExistence type="predicted"/>
<dbReference type="Proteomes" id="UP001152049">
    <property type="component" value="Unassembled WGS sequence"/>
</dbReference>
<comment type="caution">
    <text evidence="2">The sequence shown here is derived from an EMBL/GenBank/DDBJ whole genome shotgun (WGS) entry which is preliminary data.</text>
</comment>
<dbReference type="AlphaFoldDB" id="A0A9W8VCP6"/>
<dbReference type="EMBL" id="JAOQAZ010000019">
    <property type="protein sequence ID" value="KAJ4256161.1"/>
    <property type="molecule type" value="Genomic_DNA"/>
</dbReference>
<feature type="compositionally biased region" description="Low complexity" evidence="1">
    <location>
        <begin position="15"/>
        <end position="24"/>
    </location>
</feature>
<sequence length="269" mass="30897">MSEKSKAAFVDYTEPSASSAAPPSFNQATQSGPPPLFRSRFASITRNELDRIRLINFSETEMAAIHEVVRANWERGIDKVQPYEESREFKLKGYAWGYDMNGNEDALRLVLRILEAMYSMGWVLYSAIEVTKRVSTKDALVFRKQDHVPPPCEWINVSFHGGDKLKILNSPPENLVAEIIQTFITEIQRHEVTTERTKIKFKGFPWRPTGHDGVGTQLKLLALLEVIERHGFTLYARIGARYSDETSESNVLVFQRRRDWMPGAPLWHR</sequence>
<dbReference type="OrthoDB" id="58379at2759"/>
<evidence type="ECO:0000256" key="1">
    <source>
        <dbReference type="SAM" id="MobiDB-lite"/>
    </source>
</evidence>
<keyword evidence="3" id="KW-1185">Reference proteome</keyword>
<feature type="region of interest" description="Disordered" evidence="1">
    <location>
        <begin position="1"/>
        <end position="34"/>
    </location>
</feature>
<name>A0A9W8VCP6_9HYPO</name>
<evidence type="ECO:0000313" key="2">
    <source>
        <dbReference type="EMBL" id="KAJ4256161.1"/>
    </source>
</evidence>
<evidence type="ECO:0000313" key="3">
    <source>
        <dbReference type="Proteomes" id="UP001152049"/>
    </source>
</evidence>
<accession>A0A9W8VCP6</accession>